<keyword evidence="1" id="KW-0732">Signal</keyword>
<feature type="signal peptide" evidence="1">
    <location>
        <begin position="1"/>
        <end position="24"/>
    </location>
</feature>
<sequence length="127" mass="14122">MKLSLLSQLALAFRLPQCSNSTAALDQYKPVEITPVIDTQIRGVELGDLPDAPGADELLKGHVFHVYCRNVVFFGEQPAQLPNDQLKRLATKFGQLTISAFSTKWGGLHIHPTEQHREYNEISPIIA</sequence>
<name>A0A511KCA9_RHOTO</name>
<gene>
    <name evidence="2" type="ORF">Rt10032_c04g1999</name>
</gene>
<dbReference type="EMBL" id="BJWK01000004">
    <property type="protein sequence ID" value="GEM07982.1"/>
    <property type="molecule type" value="Genomic_DNA"/>
</dbReference>
<keyword evidence="2" id="KW-0560">Oxidoreductase</keyword>
<protein>
    <submittedName>
        <fullName evidence="2">Taurine dioxygenase</fullName>
    </submittedName>
</protein>
<reference evidence="2 3" key="1">
    <citation type="submission" date="2019-07" db="EMBL/GenBank/DDBJ databases">
        <title>Rhodotorula toruloides NBRC10032 genome sequencing.</title>
        <authorList>
            <person name="Shida Y."/>
            <person name="Takaku H."/>
            <person name="Ogasawara W."/>
            <person name="Mori K."/>
        </authorList>
    </citation>
    <scope>NUCLEOTIDE SEQUENCE [LARGE SCALE GENOMIC DNA]</scope>
    <source>
        <strain evidence="2 3">NBRC10032</strain>
    </source>
</reference>
<comment type="caution">
    <text evidence="2">The sequence shown here is derived from an EMBL/GenBank/DDBJ whole genome shotgun (WGS) entry which is preliminary data.</text>
</comment>
<keyword evidence="2" id="KW-0223">Dioxygenase</keyword>
<dbReference type="AlphaFoldDB" id="A0A511KCA9"/>
<dbReference type="Proteomes" id="UP000321518">
    <property type="component" value="Unassembled WGS sequence"/>
</dbReference>
<evidence type="ECO:0000256" key="1">
    <source>
        <dbReference type="SAM" id="SignalP"/>
    </source>
</evidence>
<dbReference type="GO" id="GO:0051213">
    <property type="term" value="F:dioxygenase activity"/>
    <property type="evidence" value="ECO:0007669"/>
    <property type="project" value="UniProtKB-KW"/>
</dbReference>
<accession>A0A511KCA9</accession>
<dbReference type="OrthoDB" id="2532959at2759"/>
<organism evidence="2 3">
    <name type="scientific">Rhodotorula toruloides</name>
    <name type="common">Yeast</name>
    <name type="synonym">Rhodosporidium toruloides</name>
    <dbReference type="NCBI Taxonomy" id="5286"/>
    <lineage>
        <taxon>Eukaryota</taxon>
        <taxon>Fungi</taxon>
        <taxon>Dikarya</taxon>
        <taxon>Basidiomycota</taxon>
        <taxon>Pucciniomycotina</taxon>
        <taxon>Microbotryomycetes</taxon>
        <taxon>Sporidiobolales</taxon>
        <taxon>Sporidiobolaceae</taxon>
        <taxon>Rhodotorula</taxon>
    </lineage>
</organism>
<evidence type="ECO:0000313" key="3">
    <source>
        <dbReference type="Proteomes" id="UP000321518"/>
    </source>
</evidence>
<evidence type="ECO:0000313" key="2">
    <source>
        <dbReference type="EMBL" id="GEM07982.1"/>
    </source>
</evidence>
<proteinExistence type="predicted"/>
<dbReference type="SUPFAM" id="SSF51197">
    <property type="entry name" value="Clavaminate synthase-like"/>
    <property type="match status" value="1"/>
</dbReference>
<feature type="chain" id="PRO_5021826464" evidence="1">
    <location>
        <begin position="25"/>
        <end position="127"/>
    </location>
</feature>